<evidence type="ECO:0000256" key="1">
    <source>
        <dbReference type="SAM" id="Phobius"/>
    </source>
</evidence>
<keyword evidence="1" id="KW-0472">Membrane</keyword>
<name>A0A5M3MHY7_CONPW</name>
<accession>A0A5M3MHY7</accession>
<dbReference type="RefSeq" id="XP_007770619.1">
    <property type="nucleotide sequence ID" value="XM_007772429.1"/>
</dbReference>
<dbReference type="KEGG" id="cput:CONPUDRAFT_155565"/>
<organism evidence="2 3">
    <name type="scientific">Coniophora puteana (strain RWD-64-598)</name>
    <name type="common">Brown rot fungus</name>
    <dbReference type="NCBI Taxonomy" id="741705"/>
    <lineage>
        <taxon>Eukaryota</taxon>
        <taxon>Fungi</taxon>
        <taxon>Dikarya</taxon>
        <taxon>Basidiomycota</taxon>
        <taxon>Agaricomycotina</taxon>
        <taxon>Agaricomycetes</taxon>
        <taxon>Agaricomycetidae</taxon>
        <taxon>Boletales</taxon>
        <taxon>Coniophorineae</taxon>
        <taxon>Coniophoraceae</taxon>
        <taxon>Coniophora</taxon>
    </lineage>
</organism>
<dbReference type="GeneID" id="19203474"/>
<dbReference type="AlphaFoldDB" id="A0A5M3MHY7"/>
<feature type="transmembrane region" description="Helical" evidence="1">
    <location>
        <begin position="78"/>
        <end position="103"/>
    </location>
</feature>
<gene>
    <name evidence="2" type="ORF">CONPUDRAFT_155565</name>
</gene>
<dbReference type="OrthoDB" id="3265563at2759"/>
<evidence type="ECO:0000313" key="2">
    <source>
        <dbReference type="EMBL" id="EIW78849.1"/>
    </source>
</evidence>
<keyword evidence="3" id="KW-1185">Reference proteome</keyword>
<keyword evidence="1" id="KW-0812">Transmembrane</keyword>
<comment type="caution">
    <text evidence="2">The sequence shown here is derived from an EMBL/GenBank/DDBJ whole genome shotgun (WGS) entry which is preliminary data.</text>
</comment>
<protein>
    <submittedName>
        <fullName evidence="2">Uncharacterized protein</fullName>
    </submittedName>
</protein>
<evidence type="ECO:0000313" key="3">
    <source>
        <dbReference type="Proteomes" id="UP000053558"/>
    </source>
</evidence>
<proteinExistence type="predicted"/>
<reference evidence="3" key="1">
    <citation type="journal article" date="2012" name="Science">
        <title>The Paleozoic origin of enzymatic lignin decomposition reconstructed from 31 fungal genomes.</title>
        <authorList>
            <person name="Floudas D."/>
            <person name="Binder M."/>
            <person name="Riley R."/>
            <person name="Barry K."/>
            <person name="Blanchette R.A."/>
            <person name="Henrissat B."/>
            <person name="Martinez A.T."/>
            <person name="Otillar R."/>
            <person name="Spatafora J.W."/>
            <person name="Yadav J.S."/>
            <person name="Aerts A."/>
            <person name="Benoit I."/>
            <person name="Boyd A."/>
            <person name="Carlson A."/>
            <person name="Copeland A."/>
            <person name="Coutinho P.M."/>
            <person name="de Vries R.P."/>
            <person name="Ferreira P."/>
            <person name="Findley K."/>
            <person name="Foster B."/>
            <person name="Gaskell J."/>
            <person name="Glotzer D."/>
            <person name="Gorecki P."/>
            <person name="Heitman J."/>
            <person name="Hesse C."/>
            <person name="Hori C."/>
            <person name="Igarashi K."/>
            <person name="Jurgens J.A."/>
            <person name="Kallen N."/>
            <person name="Kersten P."/>
            <person name="Kohler A."/>
            <person name="Kuees U."/>
            <person name="Kumar T.K.A."/>
            <person name="Kuo A."/>
            <person name="LaButti K."/>
            <person name="Larrondo L.F."/>
            <person name="Lindquist E."/>
            <person name="Ling A."/>
            <person name="Lombard V."/>
            <person name="Lucas S."/>
            <person name="Lundell T."/>
            <person name="Martin R."/>
            <person name="McLaughlin D.J."/>
            <person name="Morgenstern I."/>
            <person name="Morin E."/>
            <person name="Murat C."/>
            <person name="Nagy L.G."/>
            <person name="Nolan M."/>
            <person name="Ohm R.A."/>
            <person name="Patyshakuliyeva A."/>
            <person name="Rokas A."/>
            <person name="Ruiz-Duenas F.J."/>
            <person name="Sabat G."/>
            <person name="Salamov A."/>
            <person name="Samejima M."/>
            <person name="Schmutz J."/>
            <person name="Slot J.C."/>
            <person name="St John F."/>
            <person name="Stenlid J."/>
            <person name="Sun H."/>
            <person name="Sun S."/>
            <person name="Syed K."/>
            <person name="Tsang A."/>
            <person name="Wiebenga A."/>
            <person name="Young D."/>
            <person name="Pisabarro A."/>
            <person name="Eastwood D.C."/>
            <person name="Martin F."/>
            <person name="Cullen D."/>
            <person name="Grigoriev I.V."/>
            <person name="Hibbett D.S."/>
        </authorList>
    </citation>
    <scope>NUCLEOTIDE SEQUENCE [LARGE SCALE GENOMIC DNA]</scope>
    <source>
        <strain evidence="3">RWD-64-598 SS2</strain>
    </source>
</reference>
<dbReference type="EMBL" id="JH711581">
    <property type="protein sequence ID" value="EIW78849.1"/>
    <property type="molecule type" value="Genomic_DNA"/>
</dbReference>
<feature type="transmembrane region" description="Helical" evidence="1">
    <location>
        <begin position="38"/>
        <end position="58"/>
    </location>
</feature>
<keyword evidence="1" id="KW-1133">Transmembrane helix</keyword>
<sequence>MNDGAFTGGMATFAIQQWLGDGFMVYRLWKVWNGDKRVVIPMTAAFVIDVLFGLTMALGSDVQIRAYAQGIRNTSPVAIAAILLESGAIYSASILGLLVTFVAPKTAAKSSIEQSIPLMSAIVPLIGIVFSAIIIRMGMGLSPETYYTTRANTRGDGAAMNNNDTIPYNGPVFAPRVSYNPADSASGLIAV</sequence>
<dbReference type="Proteomes" id="UP000053558">
    <property type="component" value="Unassembled WGS sequence"/>
</dbReference>
<feature type="transmembrane region" description="Helical" evidence="1">
    <location>
        <begin position="115"/>
        <end position="135"/>
    </location>
</feature>